<evidence type="ECO:0000313" key="3">
    <source>
        <dbReference type="EMBL" id="GAA4460437.1"/>
    </source>
</evidence>
<evidence type="ECO:0000256" key="2">
    <source>
        <dbReference type="SAM" id="Phobius"/>
    </source>
</evidence>
<keyword evidence="2" id="KW-0472">Membrane</keyword>
<sequence>MNHEDKSVTENVNDSIHSKDQPLGKKAPGAPFAVVGLTYPLILIAILVIAAAYYFMTR</sequence>
<gene>
    <name evidence="3" type="ORF">GCM10023156_41400</name>
</gene>
<dbReference type="EMBL" id="BAABGA010000050">
    <property type="protein sequence ID" value="GAA4460437.1"/>
    <property type="molecule type" value="Genomic_DNA"/>
</dbReference>
<evidence type="ECO:0000256" key="1">
    <source>
        <dbReference type="SAM" id="MobiDB-lite"/>
    </source>
</evidence>
<dbReference type="RefSeq" id="WP_339942570.1">
    <property type="nucleotide sequence ID" value="NZ_BAABGA010000050.1"/>
</dbReference>
<proteinExistence type="predicted"/>
<name>A0ABP8N6R0_9BACT</name>
<comment type="caution">
    <text evidence="3">The sequence shown here is derived from an EMBL/GenBank/DDBJ whole genome shotgun (WGS) entry which is preliminary data.</text>
</comment>
<feature type="transmembrane region" description="Helical" evidence="2">
    <location>
        <begin position="32"/>
        <end position="55"/>
    </location>
</feature>
<dbReference type="Proteomes" id="UP001500840">
    <property type="component" value="Unassembled WGS sequence"/>
</dbReference>
<keyword evidence="4" id="KW-1185">Reference proteome</keyword>
<feature type="region of interest" description="Disordered" evidence="1">
    <location>
        <begin position="1"/>
        <end position="26"/>
    </location>
</feature>
<organism evidence="3 4">
    <name type="scientific">Novipirellula rosea</name>
    <dbReference type="NCBI Taxonomy" id="1031540"/>
    <lineage>
        <taxon>Bacteria</taxon>
        <taxon>Pseudomonadati</taxon>
        <taxon>Planctomycetota</taxon>
        <taxon>Planctomycetia</taxon>
        <taxon>Pirellulales</taxon>
        <taxon>Pirellulaceae</taxon>
        <taxon>Novipirellula</taxon>
    </lineage>
</organism>
<keyword evidence="2" id="KW-0812">Transmembrane</keyword>
<accession>A0ABP8N6R0</accession>
<evidence type="ECO:0000313" key="4">
    <source>
        <dbReference type="Proteomes" id="UP001500840"/>
    </source>
</evidence>
<reference evidence="4" key="1">
    <citation type="journal article" date="2019" name="Int. J. Syst. Evol. Microbiol.">
        <title>The Global Catalogue of Microorganisms (GCM) 10K type strain sequencing project: providing services to taxonomists for standard genome sequencing and annotation.</title>
        <authorList>
            <consortium name="The Broad Institute Genomics Platform"/>
            <consortium name="The Broad Institute Genome Sequencing Center for Infectious Disease"/>
            <person name="Wu L."/>
            <person name="Ma J."/>
        </authorList>
    </citation>
    <scope>NUCLEOTIDE SEQUENCE [LARGE SCALE GENOMIC DNA]</scope>
    <source>
        <strain evidence="4">JCM 17759</strain>
    </source>
</reference>
<protein>
    <submittedName>
        <fullName evidence="3">Uncharacterized protein</fullName>
    </submittedName>
</protein>
<keyword evidence="2" id="KW-1133">Transmembrane helix</keyword>